<dbReference type="Proteomes" id="UP000005408">
    <property type="component" value="Unassembled WGS sequence"/>
</dbReference>
<name>A0A8W8N173_MAGGI</name>
<evidence type="ECO:0000313" key="1">
    <source>
        <dbReference type="EnsemblMetazoa" id="G4865.1:cds"/>
    </source>
</evidence>
<dbReference type="AlphaFoldDB" id="A0A8W8N173"/>
<keyword evidence="2" id="KW-1185">Reference proteome</keyword>
<evidence type="ECO:0000313" key="2">
    <source>
        <dbReference type="Proteomes" id="UP000005408"/>
    </source>
</evidence>
<reference evidence="1" key="1">
    <citation type="submission" date="2022-08" db="UniProtKB">
        <authorList>
            <consortium name="EnsemblMetazoa"/>
        </authorList>
    </citation>
    <scope>IDENTIFICATION</scope>
    <source>
        <strain evidence="1">05x7-T-G4-1.051#20</strain>
    </source>
</reference>
<protein>
    <submittedName>
        <fullName evidence="1">Uncharacterized protein</fullName>
    </submittedName>
</protein>
<accession>A0A8W8N173</accession>
<dbReference type="EnsemblMetazoa" id="G4865.1">
    <property type="protein sequence ID" value="G4865.1:cds"/>
    <property type="gene ID" value="G4865"/>
</dbReference>
<proteinExistence type="predicted"/>
<organism evidence="1 2">
    <name type="scientific">Magallana gigas</name>
    <name type="common">Pacific oyster</name>
    <name type="synonym">Crassostrea gigas</name>
    <dbReference type="NCBI Taxonomy" id="29159"/>
    <lineage>
        <taxon>Eukaryota</taxon>
        <taxon>Metazoa</taxon>
        <taxon>Spiralia</taxon>
        <taxon>Lophotrochozoa</taxon>
        <taxon>Mollusca</taxon>
        <taxon>Bivalvia</taxon>
        <taxon>Autobranchia</taxon>
        <taxon>Pteriomorphia</taxon>
        <taxon>Ostreida</taxon>
        <taxon>Ostreoidea</taxon>
        <taxon>Ostreidae</taxon>
        <taxon>Magallana</taxon>
    </lineage>
</organism>
<sequence length="72" mass="8229">MRNNWRDCKAWKDFGVELSTTNNEAAKLFDAVLTQYVGWYDDDSLGGLEKSVEKMIGNDPNFGTYHNTFTSD</sequence>